<dbReference type="Proteomes" id="UP001596547">
    <property type="component" value="Unassembled WGS sequence"/>
</dbReference>
<evidence type="ECO:0000313" key="1">
    <source>
        <dbReference type="EMBL" id="MFC7315287.1"/>
    </source>
</evidence>
<dbReference type="GeneID" id="79314247"/>
<dbReference type="EMBL" id="JBHTBF010000001">
    <property type="protein sequence ID" value="MFC7315287.1"/>
    <property type="molecule type" value="Genomic_DNA"/>
</dbReference>
<dbReference type="RefSeq" id="WP_276304692.1">
    <property type="nucleotide sequence ID" value="NZ_CP119992.1"/>
</dbReference>
<dbReference type="AlphaFoldDB" id="A0ABD6A4K5"/>
<comment type="caution">
    <text evidence="1">The sequence shown here is derived from an EMBL/GenBank/DDBJ whole genome shotgun (WGS) entry which is preliminary data.</text>
</comment>
<accession>A0ABD6A4K5</accession>
<gene>
    <name evidence="1" type="ORF">ACFQPE_00550</name>
</gene>
<sequence length="146" mass="16017">MATAPFLARDGDELKLIAAVGTARRQFDLTDRAVGLLRERGYDAADVVPWVTARALVLAGGATLPEGNDARETAWDLRGADGGRRATDEECRELAAYLTGLRIENRTLETLREHVRETRLSAFVDPDDLRGRSARVNALNDIAKDL</sequence>
<keyword evidence="2" id="KW-1185">Reference proteome</keyword>
<name>A0ABD6A4K5_9EURY</name>
<organism evidence="1 2">
    <name type="scientific">Halomarina halobia</name>
    <dbReference type="NCBI Taxonomy" id="3033386"/>
    <lineage>
        <taxon>Archaea</taxon>
        <taxon>Methanobacteriati</taxon>
        <taxon>Methanobacteriota</taxon>
        <taxon>Stenosarchaea group</taxon>
        <taxon>Halobacteria</taxon>
        <taxon>Halobacteriales</taxon>
        <taxon>Natronomonadaceae</taxon>
        <taxon>Halomarina</taxon>
    </lineage>
</organism>
<evidence type="ECO:0000313" key="2">
    <source>
        <dbReference type="Proteomes" id="UP001596547"/>
    </source>
</evidence>
<protein>
    <submittedName>
        <fullName evidence="1">Uncharacterized protein</fullName>
    </submittedName>
</protein>
<reference evidence="1 2" key="1">
    <citation type="journal article" date="2019" name="Int. J. Syst. Evol. Microbiol.">
        <title>The Global Catalogue of Microorganisms (GCM) 10K type strain sequencing project: providing services to taxonomists for standard genome sequencing and annotation.</title>
        <authorList>
            <consortium name="The Broad Institute Genomics Platform"/>
            <consortium name="The Broad Institute Genome Sequencing Center for Infectious Disease"/>
            <person name="Wu L."/>
            <person name="Ma J."/>
        </authorList>
    </citation>
    <scope>NUCLEOTIDE SEQUENCE [LARGE SCALE GENOMIC DNA]</scope>
    <source>
        <strain evidence="1 2">PSR21</strain>
    </source>
</reference>
<proteinExistence type="predicted"/>